<dbReference type="Proteomes" id="UP000019494">
    <property type="component" value="Unassembled WGS sequence"/>
</dbReference>
<evidence type="ECO:0000256" key="13">
    <source>
        <dbReference type="SAM" id="Phobius"/>
    </source>
</evidence>
<keyword evidence="8 13" id="KW-1133">Transmembrane helix</keyword>
<reference evidence="15" key="1">
    <citation type="submission" date="2013-08" db="EMBL/GenBank/DDBJ databases">
        <title>Intrasporangium oryzae NRRL B-24470.</title>
        <authorList>
            <person name="Liu H."/>
            <person name="Wang G."/>
        </authorList>
    </citation>
    <scope>NUCLEOTIDE SEQUENCE [LARGE SCALE GENOMIC DNA]</scope>
    <source>
        <strain evidence="15">Q5-1</strain>
    </source>
</reference>
<evidence type="ECO:0000313" key="15">
    <source>
        <dbReference type="Proteomes" id="UP000019494"/>
    </source>
</evidence>
<dbReference type="InterPro" id="IPR010617">
    <property type="entry name" value="TMEM175-like"/>
</dbReference>
<dbReference type="PANTHER" id="PTHR31462:SF5">
    <property type="entry name" value="ENDOSOMAL_LYSOSOMAL PROTON CHANNEL TMEM175"/>
    <property type="match status" value="1"/>
</dbReference>
<evidence type="ECO:0000256" key="9">
    <source>
        <dbReference type="ARBA" id="ARBA00023065"/>
    </source>
</evidence>
<feature type="transmembrane region" description="Helical" evidence="13">
    <location>
        <begin position="60"/>
        <end position="79"/>
    </location>
</feature>
<comment type="caution">
    <text evidence="14">The sequence shown here is derived from an EMBL/GenBank/DDBJ whole genome shotgun (WGS) entry which is preliminary data.</text>
</comment>
<feature type="transmembrane region" description="Helical" evidence="13">
    <location>
        <begin position="168"/>
        <end position="190"/>
    </location>
</feature>
<dbReference type="EMBL" id="AWQS01000402">
    <property type="protein sequence ID" value="EWT03899.1"/>
    <property type="molecule type" value="Genomic_DNA"/>
</dbReference>
<organism evidence="14 15">
    <name type="scientific">Intrasporangium chromatireducens Q5-1</name>
    <dbReference type="NCBI Taxonomy" id="584657"/>
    <lineage>
        <taxon>Bacteria</taxon>
        <taxon>Bacillati</taxon>
        <taxon>Actinomycetota</taxon>
        <taxon>Actinomycetes</taxon>
        <taxon>Micrococcales</taxon>
        <taxon>Intrasporangiaceae</taxon>
        <taxon>Intrasporangium</taxon>
    </lineage>
</organism>
<keyword evidence="15" id="KW-1185">Reference proteome</keyword>
<sequence length="217" mass="23829">MVAGSGPADPLQTWRSAERMKLFTDAVVAIALTLLILPLLESVSEAARAGLDTGRFLGEHGDQLFSFALSFAVIAAFWAQHHTLFMGVERWTGLLLLLNICWMFTIVWLPVPTAMAGTMRTDALQKVLYIGTMLVSSLVMVAMYAVLERQPALRGPDAPPTRPGRVGSLVLVGLFALALALSLIVPRLGYLPTLLLFFARAIERRIVHHLDGRDRPR</sequence>
<keyword evidence="5 13" id="KW-0812">Transmembrane</keyword>
<keyword evidence="11" id="KW-0407">Ion channel</keyword>
<dbReference type="OrthoDB" id="7626281at2"/>
<feature type="transmembrane region" description="Helical" evidence="13">
    <location>
        <begin position="127"/>
        <end position="147"/>
    </location>
</feature>
<keyword evidence="9" id="KW-0406">Ion transport</keyword>
<dbReference type="GO" id="GO:0015252">
    <property type="term" value="F:proton channel activity"/>
    <property type="evidence" value="ECO:0007669"/>
    <property type="project" value="InterPro"/>
</dbReference>
<keyword evidence="4" id="KW-0633">Potassium transport</keyword>
<comment type="catalytic activity">
    <reaction evidence="12">
        <text>K(+)(in) = K(+)(out)</text>
        <dbReference type="Rhea" id="RHEA:29463"/>
        <dbReference type="ChEBI" id="CHEBI:29103"/>
    </reaction>
</comment>
<keyword evidence="6" id="KW-0631">Potassium channel</keyword>
<feature type="transmembrane region" description="Helical" evidence="13">
    <location>
        <begin position="91"/>
        <end position="111"/>
    </location>
</feature>
<keyword evidence="3" id="KW-0813">Transport</keyword>
<name>W9GJ32_9MICO</name>
<dbReference type="GO" id="GO:0005267">
    <property type="term" value="F:potassium channel activity"/>
    <property type="evidence" value="ECO:0007669"/>
    <property type="project" value="UniProtKB-KW"/>
</dbReference>
<accession>W9GJ32</accession>
<dbReference type="RefSeq" id="WP_081794115.1">
    <property type="nucleotide sequence ID" value="NZ_AWQS01000402.1"/>
</dbReference>
<evidence type="ECO:0000313" key="14">
    <source>
        <dbReference type="EMBL" id="EWT03899.1"/>
    </source>
</evidence>
<protein>
    <recommendedName>
        <fullName evidence="16">DUF1211 domain-containing protein</fullName>
    </recommendedName>
</protein>
<evidence type="ECO:0008006" key="16">
    <source>
        <dbReference type="Google" id="ProtNLM"/>
    </source>
</evidence>
<evidence type="ECO:0000256" key="12">
    <source>
        <dbReference type="ARBA" id="ARBA00034430"/>
    </source>
</evidence>
<keyword evidence="7" id="KW-0630">Potassium</keyword>
<gene>
    <name evidence="14" type="ORF">N864_15550</name>
</gene>
<feature type="transmembrane region" description="Helical" evidence="13">
    <location>
        <begin position="22"/>
        <end position="40"/>
    </location>
</feature>
<evidence type="ECO:0000256" key="7">
    <source>
        <dbReference type="ARBA" id="ARBA00022958"/>
    </source>
</evidence>
<proteinExistence type="inferred from homology"/>
<comment type="subcellular location">
    <subcellularLocation>
        <location evidence="1">Membrane</location>
        <topology evidence="1">Multi-pass membrane protein</topology>
    </subcellularLocation>
</comment>
<evidence type="ECO:0000256" key="2">
    <source>
        <dbReference type="ARBA" id="ARBA00006920"/>
    </source>
</evidence>
<comment type="similarity">
    <text evidence="2">Belongs to the TMEM175 family.</text>
</comment>
<evidence type="ECO:0000256" key="3">
    <source>
        <dbReference type="ARBA" id="ARBA00022448"/>
    </source>
</evidence>
<evidence type="ECO:0000256" key="5">
    <source>
        <dbReference type="ARBA" id="ARBA00022692"/>
    </source>
</evidence>
<dbReference type="GO" id="GO:0016020">
    <property type="term" value="C:membrane"/>
    <property type="evidence" value="ECO:0007669"/>
    <property type="project" value="UniProtKB-SubCell"/>
</dbReference>
<evidence type="ECO:0000256" key="10">
    <source>
        <dbReference type="ARBA" id="ARBA00023136"/>
    </source>
</evidence>
<evidence type="ECO:0000256" key="6">
    <source>
        <dbReference type="ARBA" id="ARBA00022826"/>
    </source>
</evidence>
<evidence type="ECO:0000256" key="8">
    <source>
        <dbReference type="ARBA" id="ARBA00022989"/>
    </source>
</evidence>
<evidence type="ECO:0000256" key="1">
    <source>
        <dbReference type="ARBA" id="ARBA00004141"/>
    </source>
</evidence>
<evidence type="ECO:0000256" key="11">
    <source>
        <dbReference type="ARBA" id="ARBA00023303"/>
    </source>
</evidence>
<evidence type="ECO:0000256" key="4">
    <source>
        <dbReference type="ARBA" id="ARBA00022538"/>
    </source>
</evidence>
<dbReference type="AlphaFoldDB" id="W9GJ32"/>
<dbReference type="Pfam" id="PF06736">
    <property type="entry name" value="TMEM175"/>
    <property type="match status" value="1"/>
</dbReference>
<dbReference type="PANTHER" id="PTHR31462">
    <property type="entry name" value="ENDOSOMAL/LYSOSOMAL POTASSIUM CHANNEL TMEM175"/>
    <property type="match status" value="1"/>
</dbReference>
<keyword evidence="10 13" id="KW-0472">Membrane</keyword>